<reference evidence="1" key="1">
    <citation type="submission" date="2023-07" db="EMBL/GenBank/DDBJ databases">
        <authorList>
            <consortium name="CYATHOMIX"/>
        </authorList>
    </citation>
    <scope>NUCLEOTIDE SEQUENCE</scope>
    <source>
        <strain evidence="1">N/A</strain>
    </source>
</reference>
<gene>
    <name evidence="1" type="ORF">CYNAS_LOCUS20944</name>
</gene>
<dbReference type="SUPFAM" id="SSF51445">
    <property type="entry name" value="(Trans)glycosidases"/>
    <property type="match status" value="1"/>
</dbReference>
<sequence length="117" mass="13836">MPSHAWGRRSSVQFTMLFSSMGGEEVEKTINRLNVEGVRYGMVFLDIQMFDWPNDKEENRKAIDAMGQKLDEMGVDWGIYTSKPNWNGVVGNWDKWKHKNLWWSYWGNNDGKRVNRF</sequence>
<dbReference type="GO" id="GO:0007165">
    <property type="term" value="P:signal transduction"/>
    <property type="evidence" value="ECO:0007669"/>
    <property type="project" value="TreeGrafter"/>
</dbReference>
<comment type="caution">
    <text evidence="1">The sequence shown here is derived from an EMBL/GenBank/DDBJ whole genome shotgun (WGS) entry which is preliminary data.</text>
</comment>
<dbReference type="InterPro" id="IPR051595">
    <property type="entry name" value="GH25_Enzymes"/>
</dbReference>
<dbReference type="AlphaFoldDB" id="A0AA36ME14"/>
<dbReference type="Proteomes" id="UP001176961">
    <property type="component" value="Unassembled WGS sequence"/>
</dbReference>
<dbReference type="PANTHER" id="PTHR23208:SF36">
    <property type="entry name" value="LYSOZYME-RELATED"/>
    <property type="match status" value="1"/>
</dbReference>
<name>A0AA36ME14_CYLNA</name>
<keyword evidence="2" id="KW-1185">Reference proteome</keyword>
<evidence type="ECO:0000313" key="1">
    <source>
        <dbReference type="EMBL" id="CAJ0608961.1"/>
    </source>
</evidence>
<dbReference type="PANTHER" id="PTHR23208">
    <property type="entry name" value="LYSOZYME PROTEIN"/>
    <property type="match status" value="1"/>
</dbReference>
<organism evidence="1 2">
    <name type="scientific">Cylicocyclus nassatus</name>
    <name type="common">Nematode worm</name>
    <dbReference type="NCBI Taxonomy" id="53992"/>
    <lineage>
        <taxon>Eukaryota</taxon>
        <taxon>Metazoa</taxon>
        <taxon>Ecdysozoa</taxon>
        <taxon>Nematoda</taxon>
        <taxon>Chromadorea</taxon>
        <taxon>Rhabditida</taxon>
        <taxon>Rhabditina</taxon>
        <taxon>Rhabditomorpha</taxon>
        <taxon>Strongyloidea</taxon>
        <taxon>Strongylidae</taxon>
        <taxon>Cylicocyclus</taxon>
    </lineage>
</organism>
<accession>A0AA36ME14</accession>
<dbReference type="InterPro" id="IPR017853">
    <property type="entry name" value="GH"/>
</dbReference>
<dbReference type="Gene3D" id="3.20.20.80">
    <property type="entry name" value="Glycosidases"/>
    <property type="match status" value="1"/>
</dbReference>
<proteinExistence type="predicted"/>
<dbReference type="EMBL" id="CATQJL010000326">
    <property type="protein sequence ID" value="CAJ0608961.1"/>
    <property type="molecule type" value="Genomic_DNA"/>
</dbReference>
<protein>
    <submittedName>
        <fullName evidence="1">Uncharacterized protein</fullName>
    </submittedName>
</protein>
<dbReference type="GO" id="GO:0045087">
    <property type="term" value="P:innate immune response"/>
    <property type="evidence" value="ECO:0007669"/>
    <property type="project" value="TreeGrafter"/>
</dbReference>
<evidence type="ECO:0000313" key="2">
    <source>
        <dbReference type="Proteomes" id="UP001176961"/>
    </source>
</evidence>